<evidence type="ECO:0008006" key="3">
    <source>
        <dbReference type="Google" id="ProtNLM"/>
    </source>
</evidence>
<comment type="caution">
    <text evidence="1">The sequence shown here is derived from an EMBL/GenBank/DDBJ whole genome shotgun (WGS) entry which is preliminary data.</text>
</comment>
<evidence type="ECO:0000313" key="2">
    <source>
        <dbReference type="Proteomes" id="UP000275256"/>
    </source>
</evidence>
<dbReference type="InterPro" id="IPR016064">
    <property type="entry name" value="NAD/diacylglycerol_kinase_sf"/>
</dbReference>
<accession>A0A3M0G2G0</accession>
<reference evidence="1 2" key="1">
    <citation type="submission" date="2018-10" db="EMBL/GenBank/DDBJ databases">
        <title>Tessaracoccus antarcticuss sp. nov., isolated from sediment.</title>
        <authorList>
            <person name="Zhou L.Y."/>
            <person name="Du Z.J."/>
        </authorList>
    </citation>
    <scope>NUCLEOTIDE SEQUENCE [LARGE SCALE GENOMIC DNA]</scope>
    <source>
        <strain evidence="1 2">JDX10</strain>
    </source>
</reference>
<dbReference type="Proteomes" id="UP000275256">
    <property type="component" value="Unassembled WGS sequence"/>
</dbReference>
<dbReference type="GO" id="GO:0019674">
    <property type="term" value="P:NAD+ metabolic process"/>
    <property type="evidence" value="ECO:0007669"/>
    <property type="project" value="TreeGrafter"/>
</dbReference>
<dbReference type="EMBL" id="REFW01000003">
    <property type="protein sequence ID" value="RMB58955.1"/>
    <property type="molecule type" value="Genomic_DNA"/>
</dbReference>
<dbReference type="Gene3D" id="3.40.50.10330">
    <property type="entry name" value="Probable inorganic polyphosphate/atp-NAD kinase, domain 1"/>
    <property type="match status" value="1"/>
</dbReference>
<name>A0A3M0G2G0_9ACTN</name>
<sequence length="294" mass="31453">MPTPRVVVVHRHTEYDELIARHGTRGQAEFFLTTRGRDLGAVENRHGRTREALTVVSSGIPGEWARAEVERGDLSRFVFRPEDIIVVVGQDGLVANLAKYVDDQPVIGIDPLSDGTAGVLVPHRPHALRGLLKGVVAGTAQTLERTMVRATSDDGQSLTALNEIYVGQPTHQSSRYTLHVAESVERQSSSGIIIGSGTGATGWCASLQQAQAPELSLPSPADATLAWFVREAWPSASTGTSMTHGIITGSRLRLVIESDTLVAFGDGMEADRLTLAWGQGLTVDVAEGTLKTVC</sequence>
<dbReference type="PANTHER" id="PTHR13158">
    <property type="match status" value="1"/>
</dbReference>
<gene>
    <name evidence="1" type="ORF">EAX62_12695</name>
</gene>
<dbReference type="RefSeq" id="WP_121902073.1">
    <property type="nucleotide sequence ID" value="NZ_REFW01000003.1"/>
</dbReference>
<proteinExistence type="predicted"/>
<dbReference type="AlphaFoldDB" id="A0A3M0G2G0"/>
<keyword evidence="2" id="KW-1185">Reference proteome</keyword>
<dbReference type="OrthoDB" id="1889537at2"/>
<dbReference type="SUPFAM" id="SSF111331">
    <property type="entry name" value="NAD kinase/diacylglycerol kinase-like"/>
    <property type="match status" value="1"/>
</dbReference>
<dbReference type="GO" id="GO:0003951">
    <property type="term" value="F:NAD+ kinase activity"/>
    <property type="evidence" value="ECO:0007669"/>
    <property type="project" value="TreeGrafter"/>
</dbReference>
<evidence type="ECO:0000313" key="1">
    <source>
        <dbReference type="EMBL" id="RMB58955.1"/>
    </source>
</evidence>
<protein>
    <recommendedName>
        <fullName evidence="3">Inorganic polyphosphate kinase</fullName>
    </recommendedName>
</protein>
<organism evidence="1 2">
    <name type="scientific">Tessaracoccus antarcticus</name>
    <dbReference type="NCBI Taxonomy" id="2479848"/>
    <lineage>
        <taxon>Bacteria</taxon>
        <taxon>Bacillati</taxon>
        <taxon>Actinomycetota</taxon>
        <taxon>Actinomycetes</taxon>
        <taxon>Propionibacteriales</taxon>
        <taxon>Propionibacteriaceae</taxon>
        <taxon>Tessaracoccus</taxon>
    </lineage>
</organism>
<dbReference type="InterPro" id="IPR017438">
    <property type="entry name" value="ATP-NAD_kinase_N"/>
</dbReference>
<dbReference type="PANTHER" id="PTHR13158:SF5">
    <property type="entry name" value="NAD KINASE 2, MITOCHONDRIAL"/>
    <property type="match status" value="1"/>
</dbReference>